<dbReference type="Gene3D" id="1.10.150.280">
    <property type="entry name" value="AF1531-like domain"/>
    <property type="match status" value="1"/>
</dbReference>
<feature type="signal peptide" evidence="1">
    <location>
        <begin position="1"/>
        <end position="31"/>
    </location>
</feature>
<dbReference type="SUPFAM" id="SSF47781">
    <property type="entry name" value="RuvA domain 2-like"/>
    <property type="match status" value="1"/>
</dbReference>
<dbReference type="PANTHER" id="PTHR21180">
    <property type="entry name" value="ENDONUCLEASE/EXONUCLEASE/PHOSPHATASE FAMILY DOMAIN-CONTAINING PROTEIN 1"/>
    <property type="match status" value="1"/>
</dbReference>
<dbReference type="GO" id="GO:0015627">
    <property type="term" value="C:type II protein secretion system complex"/>
    <property type="evidence" value="ECO:0007669"/>
    <property type="project" value="TreeGrafter"/>
</dbReference>
<evidence type="ECO:0000313" key="3">
    <source>
        <dbReference type="Proteomes" id="UP000503505"/>
    </source>
</evidence>
<keyword evidence="1" id="KW-0732">Signal</keyword>
<protein>
    <submittedName>
        <fullName evidence="2">ComEA family DNA-binding protein</fullName>
    </submittedName>
</protein>
<organism evidence="2 3">
    <name type="scientific">Acinetobacter schindleri</name>
    <dbReference type="NCBI Taxonomy" id="108981"/>
    <lineage>
        <taxon>Bacteria</taxon>
        <taxon>Pseudomonadati</taxon>
        <taxon>Pseudomonadota</taxon>
        <taxon>Gammaproteobacteria</taxon>
        <taxon>Moraxellales</taxon>
        <taxon>Moraxellaceae</taxon>
        <taxon>Acinetobacter</taxon>
    </lineage>
</organism>
<accession>A0AAE7BYA4</accession>
<dbReference type="PANTHER" id="PTHR21180:SF32">
    <property type="entry name" value="ENDONUCLEASE_EXONUCLEASE_PHOSPHATASE FAMILY DOMAIN-CONTAINING PROTEIN 1"/>
    <property type="match status" value="1"/>
</dbReference>
<dbReference type="GO" id="GO:0003677">
    <property type="term" value="F:DNA binding"/>
    <property type="evidence" value="ECO:0007669"/>
    <property type="project" value="UniProtKB-KW"/>
</dbReference>
<name>A0AAE7BYA4_9GAMM</name>
<reference evidence="2 3" key="1">
    <citation type="submission" date="2019-09" db="EMBL/GenBank/DDBJ databases">
        <title>Non-baumannii Acinetobacter spp. carrying blaNDM-1 isolated in China.</title>
        <authorList>
            <person name="Cui C."/>
            <person name="Chen C."/>
            <person name="Sun J."/>
            <person name="Liu Y."/>
        </authorList>
    </citation>
    <scope>NUCLEOTIDE SEQUENCE [LARGE SCALE GENOMIC DNA]</scope>
    <source>
        <strain evidence="2 3">HZE23-1</strain>
    </source>
</reference>
<evidence type="ECO:0000256" key="1">
    <source>
        <dbReference type="SAM" id="SignalP"/>
    </source>
</evidence>
<dbReference type="NCBIfam" id="TIGR00426">
    <property type="entry name" value="competence protein ComEA helix-hairpin-helix repeat region"/>
    <property type="match status" value="1"/>
</dbReference>
<feature type="chain" id="PRO_5042246678" evidence="1">
    <location>
        <begin position="32"/>
        <end position="141"/>
    </location>
</feature>
<dbReference type="EMBL" id="CP044463">
    <property type="protein sequence ID" value="QIC68128.1"/>
    <property type="molecule type" value="Genomic_DNA"/>
</dbReference>
<proteinExistence type="predicted"/>
<dbReference type="InterPro" id="IPR004509">
    <property type="entry name" value="Competence_ComEA_HhH"/>
</dbReference>
<dbReference type="Proteomes" id="UP000503505">
    <property type="component" value="Chromosome"/>
</dbReference>
<evidence type="ECO:0000313" key="2">
    <source>
        <dbReference type="EMBL" id="QIC68128.1"/>
    </source>
</evidence>
<dbReference type="RefSeq" id="WP_163172117.1">
    <property type="nucleotide sequence ID" value="NZ_CP044463.1"/>
</dbReference>
<sequence length="141" mass="15868">MKIIKIRSISRELINIILTILSVLYSSFAAAAQNESYADWKAKQQQYDARLKQQQNRPSQNHSNHYLAKPELAAVSSADSIRLNSATVEQLQQLHGIGQKKAEAIIEYRNTHGKFKRVEDIQLVKGIGPALFAKNQARLAL</sequence>
<keyword evidence="2" id="KW-0238">DNA-binding</keyword>
<gene>
    <name evidence="2" type="ORF">FSC10_12545</name>
</gene>
<dbReference type="AlphaFoldDB" id="A0AAE7BYA4"/>
<dbReference type="Pfam" id="PF12836">
    <property type="entry name" value="HHH_3"/>
    <property type="match status" value="1"/>
</dbReference>
<dbReference type="InterPro" id="IPR051675">
    <property type="entry name" value="Endo/Exo/Phosphatase_dom_1"/>
</dbReference>
<dbReference type="GO" id="GO:0015628">
    <property type="term" value="P:protein secretion by the type II secretion system"/>
    <property type="evidence" value="ECO:0007669"/>
    <property type="project" value="TreeGrafter"/>
</dbReference>
<dbReference type="InterPro" id="IPR010994">
    <property type="entry name" value="RuvA_2-like"/>
</dbReference>